<sequence length="751" mass="81107">MPPRTRADDKASRSGHVCAHMPIHKRGPSNAGDQASKRQKKHQEDPNDAAQPEAMQEATRETKTVKKRGGKTKKGNKARKTSADKAAEDASQASPTKLTPAEQKLVASGITITPPERIWDAKASHMPPPPAIVSARERRHDDDAPVKDPRMGDNDDQHDSSDMSSEDSSGSSENDSPSDAASNPPRKHTTTNENDDNRSGDDSDSGEDDKDEDADEEGDNDEHGEGDNDNEDRAPPNANSSSSDDDMDDKGGAPNTNTSNNDYYVDDTDNKGDADNDTSKKDNANPSNDNANDGANAKSKGANPSNANTSNGDANPNDAANSNPNANIHARNADTHTITPLSAPFLDQDINMDLEGSPPALGSSRTTGAILRGKAFGNALNHADFPKACSGDIFLAGSALVDYKVFAYLVYSDPVKFNVIPDPLLPANTILRVSTVPPLESVLVLKKVANRLDSVAASHVFAQSNMSGSWQWNLLGHFENALTDNEILEVNDNNECHVLFCLSNSSSVSTGSSYPPSTHISGSLSHAPSESRSRSMSHYAFSESHSRPDTPHSHPATPMDVVPMDISVPSGSKRNIDENLLHRLKAAGLVINDSLCYDTNPTLQIMYQRYMHIQEIQAQVADLVAERKWPSSLGKYPNHTEIIGLFVAKTTWHVSYAKIFPMAEGYEQMLAWLEGASDCQSDLDLWSVTKLKYSLTDLGEWLKKQKGKKAVKSVAKSAAKSAKGGKEKEKKQGSGSWSGNHDNLPTIKCLL</sequence>
<feature type="compositionally biased region" description="Basic and acidic residues" evidence="1">
    <location>
        <begin position="135"/>
        <end position="161"/>
    </location>
</feature>
<organism evidence="2 3">
    <name type="scientific">Laccaria amethystina LaAM-08-1</name>
    <dbReference type="NCBI Taxonomy" id="1095629"/>
    <lineage>
        <taxon>Eukaryota</taxon>
        <taxon>Fungi</taxon>
        <taxon>Dikarya</taxon>
        <taxon>Basidiomycota</taxon>
        <taxon>Agaricomycotina</taxon>
        <taxon>Agaricomycetes</taxon>
        <taxon>Agaricomycetidae</taxon>
        <taxon>Agaricales</taxon>
        <taxon>Agaricineae</taxon>
        <taxon>Hydnangiaceae</taxon>
        <taxon>Laccaria</taxon>
    </lineage>
</organism>
<dbReference type="PANTHER" id="PTHR48194">
    <property type="entry name" value="FINGER PROTEIN, PUTATIVE-RELATED"/>
    <property type="match status" value="1"/>
</dbReference>
<feature type="compositionally biased region" description="Low complexity" evidence="1">
    <location>
        <begin position="310"/>
        <end position="327"/>
    </location>
</feature>
<feature type="compositionally biased region" description="Low complexity" evidence="1">
    <location>
        <begin position="712"/>
        <end position="722"/>
    </location>
</feature>
<reference evidence="3" key="2">
    <citation type="submission" date="2015-01" db="EMBL/GenBank/DDBJ databases">
        <title>Evolutionary Origins and Diversification of the Mycorrhizal Mutualists.</title>
        <authorList>
            <consortium name="DOE Joint Genome Institute"/>
            <consortium name="Mycorrhizal Genomics Consortium"/>
            <person name="Kohler A."/>
            <person name="Kuo A."/>
            <person name="Nagy L.G."/>
            <person name="Floudas D."/>
            <person name="Copeland A."/>
            <person name="Barry K.W."/>
            <person name="Cichocki N."/>
            <person name="Veneault-Fourrey C."/>
            <person name="LaButti K."/>
            <person name="Lindquist E.A."/>
            <person name="Lipzen A."/>
            <person name="Lundell T."/>
            <person name="Morin E."/>
            <person name="Murat C."/>
            <person name="Riley R."/>
            <person name="Ohm R."/>
            <person name="Sun H."/>
            <person name="Tunlid A."/>
            <person name="Henrissat B."/>
            <person name="Grigoriev I.V."/>
            <person name="Hibbett D.S."/>
            <person name="Martin F."/>
        </authorList>
    </citation>
    <scope>NUCLEOTIDE SEQUENCE [LARGE SCALE GENOMIC DNA]</scope>
    <source>
        <strain evidence="3">LaAM-08-1</strain>
    </source>
</reference>
<dbReference type="PANTHER" id="PTHR48194:SF1">
    <property type="entry name" value="INTEGRATOR COMPLEX SUBUNIT 10-LIKE PROTEIN"/>
    <property type="match status" value="1"/>
</dbReference>
<reference evidence="2 3" key="1">
    <citation type="submission" date="2014-04" db="EMBL/GenBank/DDBJ databases">
        <authorList>
            <consortium name="DOE Joint Genome Institute"/>
            <person name="Kuo A."/>
            <person name="Kohler A."/>
            <person name="Nagy L.G."/>
            <person name="Floudas D."/>
            <person name="Copeland A."/>
            <person name="Barry K.W."/>
            <person name="Cichocki N."/>
            <person name="Veneault-Fourrey C."/>
            <person name="LaButti K."/>
            <person name="Lindquist E.A."/>
            <person name="Lipzen A."/>
            <person name="Lundell T."/>
            <person name="Morin E."/>
            <person name="Murat C."/>
            <person name="Sun H."/>
            <person name="Tunlid A."/>
            <person name="Henrissat B."/>
            <person name="Grigoriev I.V."/>
            <person name="Hibbett D.S."/>
            <person name="Martin F."/>
            <person name="Nordberg H.P."/>
            <person name="Cantor M.N."/>
            <person name="Hua S.X."/>
        </authorList>
    </citation>
    <scope>NUCLEOTIDE SEQUENCE [LARGE SCALE GENOMIC DNA]</scope>
    <source>
        <strain evidence="2 3">LaAM-08-1</strain>
    </source>
</reference>
<feature type="compositionally biased region" description="Acidic residues" evidence="1">
    <location>
        <begin position="202"/>
        <end position="220"/>
    </location>
</feature>
<dbReference type="EMBL" id="KN839240">
    <property type="protein sequence ID" value="KIJ90241.1"/>
    <property type="molecule type" value="Genomic_DNA"/>
</dbReference>
<feature type="compositionally biased region" description="Polar residues" evidence="1">
    <location>
        <begin position="518"/>
        <end position="536"/>
    </location>
</feature>
<feature type="compositionally biased region" description="Low complexity" evidence="1">
    <location>
        <begin position="284"/>
        <end position="303"/>
    </location>
</feature>
<dbReference type="InterPro" id="IPR053129">
    <property type="entry name" value="Integrator_complex_assoc"/>
</dbReference>
<feature type="compositionally biased region" description="Basic and acidic residues" evidence="1">
    <location>
        <begin position="221"/>
        <end position="234"/>
    </location>
</feature>
<feature type="region of interest" description="Disordered" evidence="1">
    <location>
        <begin position="1"/>
        <end position="329"/>
    </location>
</feature>
<evidence type="ECO:0000313" key="3">
    <source>
        <dbReference type="Proteomes" id="UP000054477"/>
    </source>
</evidence>
<name>A0A0C9WXW3_9AGAR</name>
<dbReference type="Proteomes" id="UP000054477">
    <property type="component" value="Unassembled WGS sequence"/>
</dbReference>
<dbReference type="AlphaFoldDB" id="A0A0C9WXW3"/>
<feature type="compositionally biased region" description="Basic residues" evidence="1">
    <location>
        <begin position="65"/>
        <end position="80"/>
    </location>
</feature>
<feature type="compositionally biased region" description="Low complexity" evidence="1">
    <location>
        <begin position="162"/>
        <end position="179"/>
    </location>
</feature>
<proteinExistence type="predicted"/>
<evidence type="ECO:0000313" key="2">
    <source>
        <dbReference type="EMBL" id="KIJ90241.1"/>
    </source>
</evidence>
<evidence type="ECO:0000256" key="1">
    <source>
        <dbReference type="SAM" id="MobiDB-lite"/>
    </source>
</evidence>
<gene>
    <name evidence="2" type="ORF">K443DRAFT_126549</name>
</gene>
<protein>
    <submittedName>
        <fullName evidence="2">Uncharacterized protein</fullName>
    </submittedName>
</protein>
<accession>A0A0C9WXW3</accession>
<dbReference type="STRING" id="1095629.A0A0C9WXW3"/>
<feature type="compositionally biased region" description="Basic and acidic residues" evidence="1">
    <location>
        <begin position="268"/>
        <end position="283"/>
    </location>
</feature>
<feature type="region of interest" description="Disordered" evidence="1">
    <location>
        <begin position="711"/>
        <end position="745"/>
    </location>
</feature>
<dbReference type="HOGENOM" id="CLU_387818_0_0_1"/>
<keyword evidence="3" id="KW-1185">Reference proteome</keyword>
<feature type="compositionally biased region" description="Basic and acidic residues" evidence="1">
    <location>
        <begin position="1"/>
        <end position="12"/>
    </location>
</feature>
<feature type="region of interest" description="Disordered" evidence="1">
    <location>
        <begin position="512"/>
        <end position="560"/>
    </location>
</feature>
<dbReference type="OrthoDB" id="3105439at2759"/>